<keyword evidence="1 2" id="KW-0238">DNA-binding</keyword>
<dbReference type="Gene3D" id="1.10.10.60">
    <property type="entry name" value="Homeodomain-like"/>
    <property type="match status" value="1"/>
</dbReference>
<feature type="DNA-binding region" description="H-T-H motif" evidence="2">
    <location>
        <begin position="30"/>
        <end position="49"/>
    </location>
</feature>
<dbReference type="GO" id="GO:0000976">
    <property type="term" value="F:transcription cis-regulatory region binding"/>
    <property type="evidence" value="ECO:0007669"/>
    <property type="project" value="TreeGrafter"/>
</dbReference>
<dbReference type="InterPro" id="IPR001647">
    <property type="entry name" value="HTH_TetR"/>
</dbReference>
<evidence type="ECO:0000313" key="5">
    <source>
        <dbReference type="Proteomes" id="UP000547209"/>
    </source>
</evidence>
<evidence type="ECO:0000259" key="3">
    <source>
        <dbReference type="PROSITE" id="PS50977"/>
    </source>
</evidence>
<organism evidence="4 5">
    <name type="scientific">Cohnella nanjingensis</name>
    <dbReference type="NCBI Taxonomy" id="1387779"/>
    <lineage>
        <taxon>Bacteria</taxon>
        <taxon>Bacillati</taxon>
        <taxon>Bacillota</taxon>
        <taxon>Bacilli</taxon>
        <taxon>Bacillales</taxon>
        <taxon>Paenibacillaceae</taxon>
        <taxon>Cohnella</taxon>
    </lineage>
</organism>
<feature type="domain" description="HTH tetR-type" evidence="3">
    <location>
        <begin position="7"/>
        <end position="67"/>
    </location>
</feature>
<proteinExistence type="predicted"/>
<dbReference type="InterPro" id="IPR050109">
    <property type="entry name" value="HTH-type_TetR-like_transc_reg"/>
</dbReference>
<accession>A0A7X0VDV3</accession>
<evidence type="ECO:0000256" key="1">
    <source>
        <dbReference type="ARBA" id="ARBA00023125"/>
    </source>
</evidence>
<dbReference type="EMBL" id="JACJVP010000007">
    <property type="protein sequence ID" value="MBB6670345.1"/>
    <property type="molecule type" value="Genomic_DNA"/>
</dbReference>
<gene>
    <name evidence="4" type="ORF">H7C19_06550</name>
</gene>
<reference evidence="4 5" key="1">
    <citation type="submission" date="2020-08" db="EMBL/GenBank/DDBJ databases">
        <title>Cohnella phylogeny.</title>
        <authorList>
            <person name="Dunlap C."/>
        </authorList>
    </citation>
    <scope>NUCLEOTIDE SEQUENCE [LARGE SCALE GENOMIC DNA]</scope>
    <source>
        <strain evidence="4 5">DSM 28246</strain>
    </source>
</reference>
<keyword evidence="5" id="KW-1185">Reference proteome</keyword>
<protein>
    <submittedName>
        <fullName evidence="4">Helix-turn-helix transcriptional regulator</fullName>
    </submittedName>
</protein>
<name>A0A7X0VDV3_9BACL</name>
<dbReference type="Proteomes" id="UP000547209">
    <property type="component" value="Unassembled WGS sequence"/>
</dbReference>
<dbReference type="SUPFAM" id="SSF48498">
    <property type="entry name" value="Tetracyclin repressor-like, C-terminal domain"/>
    <property type="match status" value="1"/>
</dbReference>
<dbReference type="GO" id="GO:0003700">
    <property type="term" value="F:DNA-binding transcription factor activity"/>
    <property type="evidence" value="ECO:0007669"/>
    <property type="project" value="TreeGrafter"/>
</dbReference>
<dbReference type="SUPFAM" id="SSF46689">
    <property type="entry name" value="Homeodomain-like"/>
    <property type="match status" value="1"/>
</dbReference>
<dbReference type="InterPro" id="IPR009057">
    <property type="entry name" value="Homeodomain-like_sf"/>
</dbReference>
<sequence length="211" mass="23192">MHDKSMNPSLKLLLDTAQEMILEKGCRATTLRDIADRSQLTKGAIYHYVKSKDELFALILEAGIADTNQRFYESVARAPSGPKGIEGPLSTLSERLRGAASADGVSNLIFFYLLSQKDKPAVAQILKRYYETSIQTSSKWIEVGQQHGAIPAHIDAKQAARMFILFKNGLQVQHIIAAGDEDDIDELEVYAFMLNALGARPEADGVSPSQP</sequence>
<comment type="caution">
    <text evidence="4">The sequence shown here is derived from an EMBL/GenBank/DDBJ whole genome shotgun (WGS) entry which is preliminary data.</text>
</comment>
<dbReference type="Pfam" id="PF00440">
    <property type="entry name" value="TetR_N"/>
    <property type="match status" value="1"/>
</dbReference>
<dbReference type="RefSeq" id="WP_185141780.1">
    <property type="nucleotide sequence ID" value="NZ_JACJVP010000007.1"/>
</dbReference>
<dbReference type="InterPro" id="IPR036271">
    <property type="entry name" value="Tet_transcr_reg_TetR-rel_C_sf"/>
</dbReference>
<evidence type="ECO:0000256" key="2">
    <source>
        <dbReference type="PROSITE-ProRule" id="PRU00335"/>
    </source>
</evidence>
<dbReference type="PANTHER" id="PTHR30055:SF226">
    <property type="entry name" value="HTH-TYPE TRANSCRIPTIONAL REGULATOR PKSA"/>
    <property type="match status" value="1"/>
</dbReference>
<dbReference type="AlphaFoldDB" id="A0A7X0VDV3"/>
<evidence type="ECO:0000313" key="4">
    <source>
        <dbReference type="EMBL" id="MBB6670345.1"/>
    </source>
</evidence>
<dbReference type="PANTHER" id="PTHR30055">
    <property type="entry name" value="HTH-TYPE TRANSCRIPTIONAL REGULATOR RUTR"/>
    <property type="match status" value="1"/>
</dbReference>
<dbReference type="PROSITE" id="PS50977">
    <property type="entry name" value="HTH_TETR_2"/>
    <property type="match status" value="1"/>
</dbReference>
<dbReference type="Gene3D" id="1.10.357.10">
    <property type="entry name" value="Tetracycline Repressor, domain 2"/>
    <property type="match status" value="1"/>
</dbReference>
<dbReference type="PRINTS" id="PR00455">
    <property type="entry name" value="HTHTETR"/>
</dbReference>